<proteinExistence type="predicted"/>
<dbReference type="Pfam" id="PF18735">
    <property type="entry name" value="HEPN_RiboL-PSP"/>
    <property type="match status" value="1"/>
</dbReference>
<feature type="domain" description="RiboL-PSP-HEPN" evidence="1">
    <location>
        <begin position="17"/>
        <end position="206"/>
    </location>
</feature>
<organism evidence="2 3">
    <name type="scientific">Paraburkholderia azotifigens</name>
    <dbReference type="NCBI Taxonomy" id="2057004"/>
    <lineage>
        <taxon>Bacteria</taxon>
        <taxon>Pseudomonadati</taxon>
        <taxon>Pseudomonadota</taxon>
        <taxon>Betaproteobacteria</taxon>
        <taxon>Burkholderiales</taxon>
        <taxon>Burkholderiaceae</taxon>
        <taxon>Paraburkholderia</taxon>
    </lineage>
</organism>
<evidence type="ECO:0000259" key="1">
    <source>
        <dbReference type="Pfam" id="PF18735"/>
    </source>
</evidence>
<dbReference type="EMBL" id="JAZHGA010000011">
    <property type="protein sequence ID" value="MEM5341474.1"/>
    <property type="molecule type" value="Genomic_DNA"/>
</dbReference>
<evidence type="ECO:0000313" key="3">
    <source>
        <dbReference type="Proteomes" id="UP001481677"/>
    </source>
</evidence>
<reference evidence="2 3" key="1">
    <citation type="submission" date="2024-01" db="EMBL/GenBank/DDBJ databases">
        <title>The diversity of rhizobia nodulating Mimosa spp. in eleven states of Brazil covering several biomes is determined by host plant, location, and edaphic factors.</title>
        <authorList>
            <person name="Rouws L."/>
            <person name="Barauna A."/>
            <person name="Beukes C."/>
            <person name="De Faria S.M."/>
            <person name="Gross E."/>
            <person name="Dos Reis Junior F.B."/>
            <person name="Simon M."/>
            <person name="Maluk M."/>
            <person name="Odee D.W."/>
            <person name="Kenicer G."/>
            <person name="Young J.P.W."/>
            <person name="Reis V.M."/>
            <person name="Zilli J."/>
            <person name="James E.K."/>
        </authorList>
    </citation>
    <scope>NUCLEOTIDE SEQUENCE [LARGE SCALE GENOMIC DNA]</scope>
    <source>
        <strain evidence="2 3">JPY530</strain>
    </source>
</reference>
<evidence type="ECO:0000313" key="2">
    <source>
        <dbReference type="EMBL" id="MEM5341474.1"/>
    </source>
</evidence>
<name>A0ABU9R396_9BURK</name>
<dbReference type="Proteomes" id="UP001481677">
    <property type="component" value="Unassembled WGS sequence"/>
</dbReference>
<protein>
    <submittedName>
        <fullName evidence="2">MAE_28990/MAE_18760 family HEPN-like nuclease</fullName>
    </submittedName>
</protein>
<comment type="caution">
    <text evidence="2">The sequence shown here is derived from an EMBL/GenBank/DDBJ whole genome shotgun (WGS) entry which is preliminary data.</text>
</comment>
<gene>
    <name evidence="2" type="ORF">V4C56_17855</name>
</gene>
<accession>A0ABU9R396</accession>
<sequence length="216" mass="24655">MKKLRTAAQFQDYLDFEFSWRLKEIADMKVAVKSTRNISISERTLTRAALALLYAHWEGFVKNAATAYLNFVDCQGLKYAELKSCFVVFGVKKRLAELVESRQAEPTVAALDFLRKELGERAQLRYETAINTGSNLSSLVFKNIFLSLGMAPEWYEAKFNLIDESLLKRRNHIAHGEYIDVSPDDWRALADEVIAMLRQVKTDLENAMTLDSFKAG</sequence>
<dbReference type="RefSeq" id="WP_342959041.1">
    <property type="nucleotide sequence ID" value="NZ_JAZHFZ010000010.1"/>
</dbReference>
<keyword evidence="3" id="KW-1185">Reference proteome</keyword>
<dbReference type="InterPro" id="IPR041519">
    <property type="entry name" value="HEPN_RiboL-PSP"/>
</dbReference>